<dbReference type="InterPro" id="IPR001192">
    <property type="entry name" value="PI-PLC_fam"/>
</dbReference>
<dbReference type="Pfam" id="PF00388">
    <property type="entry name" value="PI-PLC-X"/>
    <property type="match status" value="1"/>
</dbReference>
<dbReference type="PROSITE" id="PS50222">
    <property type="entry name" value="EF_HAND_2"/>
    <property type="match status" value="1"/>
</dbReference>
<keyword evidence="4 7" id="KW-0442">Lipid degradation</keyword>
<dbReference type="SUPFAM" id="SSF50729">
    <property type="entry name" value="PH domain-like"/>
    <property type="match status" value="1"/>
</dbReference>
<dbReference type="SMART" id="SM00239">
    <property type="entry name" value="C2"/>
    <property type="match status" value="1"/>
</dbReference>
<evidence type="ECO:0000259" key="11">
    <source>
        <dbReference type="PROSITE" id="PS50222"/>
    </source>
</evidence>
<comment type="catalytic activity">
    <reaction evidence="7">
        <text>a 1,2-diacyl-sn-glycero-3-phospho-(1D-myo-inositol-4,5-bisphosphate) + H2O = 1D-myo-inositol 1,4,5-trisphosphate + a 1,2-diacyl-sn-glycerol + H(+)</text>
        <dbReference type="Rhea" id="RHEA:33179"/>
        <dbReference type="ChEBI" id="CHEBI:15377"/>
        <dbReference type="ChEBI" id="CHEBI:15378"/>
        <dbReference type="ChEBI" id="CHEBI:17815"/>
        <dbReference type="ChEBI" id="CHEBI:58456"/>
        <dbReference type="ChEBI" id="CHEBI:203600"/>
        <dbReference type="EC" id="3.1.4.11"/>
    </reaction>
</comment>
<keyword evidence="13" id="KW-1185">Reference proteome</keyword>
<dbReference type="PANTHER" id="PTHR10336">
    <property type="entry name" value="PHOSPHOINOSITIDE-SPECIFIC PHOSPHOLIPASE C FAMILY PROTEIN"/>
    <property type="match status" value="1"/>
</dbReference>
<evidence type="ECO:0000256" key="3">
    <source>
        <dbReference type="ARBA" id="ARBA00022801"/>
    </source>
</evidence>
<feature type="domain" description="C2" evidence="9">
    <location>
        <begin position="673"/>
        <end position="844"/>
    </location>
</feature>
<dbReference type="Proteomes" id="UP001556367">
    <property type="component" value="Unassembled WGS sequence"/>
</dbReference>
<protein>
    <recommendedName>
        <fullName evidence="2 7">Phosphoinositide phospholipase C</fullName>
        <ecNumber evidence="2 7">3.1.4.11</ecNumber>
    </recommendedName>
</protein>
<dbReference type="PROSITE" id="PS50008">
    <property type="entry name" value="PIPLC_Y_DOMAIN"/>
    <property type="match status" value="1"/>
</dbReference>
<evidence type="ECO:0000259" key="9">
    <source>
        <dbReference type="PROSITE" id="PS50004"/>
    </source>
</evidence>
<evidence type="ECO:0000259" key="10">
    <source>
        <dbReference type="PROSITE" id="PS50008"/>
    </source>
</evidence>
<dbReference type="SMART" id="SM00149">
    <property type="entry name" value="PLCYc"/>
    <property type="match status" value="1"/>
</dbReference>
<sequence length="865" mass="95883">MQLAVQQTKFVENTDSAEAYSVPEELEKGTLLSKVNSHKKPKQVVVRIDADQGQILWQSKKYGIINAEAIREVRSGKDASYDLAQLGLPQTDLSRFISVIYVLNGEYRTLNLIAPTVELFNLWDAAIRHLHTIRQGLMSGLGNMEVREAIWEKMYWKGADEEGDQKLDFDDVERLCVRLSVNASKDALKKLFDEVDTNRRGSLDFASFQLFVKQLKRRPELDGLFGKICDASPTKRFDFAAFEKFMKEQQQSSLSQESMRSIFDKHATKEAEAQEALLSSAGFTSFLLSPDNAAYPCSNEGTQDMSHPLSHYYISSSHNTYLVGHQLVGVSTIEGYVRALLSGCRSVELDIYDGDDGGEPICTHGNTLTKDIPLRAICTAINKYAFVTSPYPLIISAEVHCGIEGQDQIVKVMKECFGNRLISDEDIIATGEVAMKKIDKLPSVESLKEKFLLKAKNLYIIEKLAAIAAPASLEPVARASTAPAGTSIEVEAPSSSESSEEETETDSSKTAKAKAELKSLKDIFKTKVLRSKSPIPSAGSRSASKASAREKPKPKMSLSLASLLVYTVGVKCRGLSTGPDGPQYEPEHIFSLSENTASKMIKENMLALIQHCENHLVRVYPKGLRVNSSNYEPHAYWAAGAQVVAINWQTFDFGYMINQAMFQQFNRAGYVLKPLTLRMHGSELLQKRTKHFLDVTVISAQQLPLPKNGGGLEIVHVKSIIDPLVEVSLHIPDWSTTPFLPTSASKAKYSPATKATTTKPTSARKVAFRTPVVQDNGFNPVWQEEMCLPFDLVGGREGGMMDLVFVKFTVWQKGKDDGDDEPLAVFCAPLGRLGQGFRHLPLHDSQCVQHMFSTLFVQIGIRDTQ</sequence>
<dbReference type="Gene3D" id="2.60.40.150">
    <property type="entry name" value="C2 domain"/>
    <property type="match status" value="1"/>
</dbReference>
<feature type="region of interest" description="Disordered" evidence="8">
    <location>
        <begin position="484"/>
        <end position="512"/>
    </location>
</feature>
<dbReference type="CDD" id="cd08598">
    <property type="entry name" value="PI-PLC1c_yeast"/>
    <property type="match status" value="1"/>
</dbReference>
<proteinExistence type="predicted"/>
<comment type="caution">
    <text evidence="12">The sequence shown here is derived from an EMBL/GenBank/DDBJ whole genome shotgun (WGS) entry which is preliminary data.</text>
</comment>
<evidence type="ECO:0000256" key="2">
    <source>
        <dbReference type="ARBA" id="ARBA00012368"/>
    </source>
</evidence>
<evidence type="ECO:0000256" key="8">
    <source>
        <dbReference type="SAM" id="MobiDB-lite"/>
    </source>
</evidence>
<evidence type="ECO:0000313" key="12">
    <source>
        <dbReference type="EMBL" id="KAL0945843.1"/>
    </source>
</evidence>
<dbReference type="SMART" id="SM00148">
    <property type="entry name" value="PLCXc"/>
    <property type="match status" value="1"/>
</dbReference>
<dbReference type="Gene3D" id="2.30.29.30">
    <property type="entry name" value="Pleckstrin-homology domain (PH domain)/Phosphotyrosine-binding domain (PTB)"/>
    <property type="match status" value="1"/>
</dbReference>
<keyword evidence="5 7" id="KW-0443">Lipid metabolism</keyword>
<keyword evidence="6" id="KW-0807">Transducer</keyword>
<accession>A0ABR3IRC2</accession>
<evidence type="ECO:0000256" key="4">
    <source>
        <dbReference type="ARBA" id="ARBA00022963"/>
    </source>
</evidence>
<feature type="domain" description="EF-hand" evidence="11">
    <location>
        <begin position="183"/>
        <end position="218"/>
    </location>
</feature>
<organism evidence="12 13">
    <name type="scientific">Hohenbuehelia grisea</name>
    <dbReference type="NCBI Taxonomy" id="104357"/>
    <lineage>
        <taxon>Eukaryota</taxon>
        <taxon>Fungi</taxon>
        <taxon>Dikarya</taxon>
        <taxon>Basidiomycota</taxon>
        <taxon>Agaricomycotina</taxon>
        <taxon>Agaricomycetes</taxon>
        <taxon>Agaricomycetidae</taxon>
        <taxon>Agaricales</taxon>
        <taxon>Pleurotineae</taxon>
        <taxon>Pleurotaceae</taxon>
        <taxon>Hohenbuehelia</taxon>
    </lineage>
</organism>
<gene>
    <name evidence="12" type="ORF">HGRIS_012126</name>
</gene>
<dbReference type="InterPro" id="IPR017946">
    <property type="entry name" value="PLC-like_Pdiesterase_TIM-brl"/>
</dbReference>
<dbReference type="PANTHER" id="PTHR10336:SF36">
    <property type="entry name" value="1-PHOSPHATIDYLINOSITOL 4,5-BISPHOSPHATE PHOSPHODIESTERASE BETA-4"/>
    <property type="match status" value="1"/>
</dbReference>
<dbReference type="Pfam" id="PF00387">
    <property type="entry name" value="PI-PLC-Y"/>
    <property type="match status" value="1"/>
</dbReference>
<dbReference type="SUPFAM" id="SSF49562">
    <property type="entry name" value="C2 domain (Calcium/lipid-binding domain, CaLB)"/>
    <property type="match status" value="1"/>
</dbReference>
<evidence type="ECO:0000256" key="6">
    <source>
        <dbReference type="ARBA" id="ARBA00023224"/>
    </source>
</evidence>
<keyword evidence="3 7" id="KW-0378">Hydrolase</keyword>
<dbReference type="SUPFAM" id="SSF47473">
    <property type="entry name" value="EF-hand"/>
    <property type="match status" value="1"/>
</dbReference>
<dbReference type="InterPro" id="IPR000008">
    <property type="entry name" value="C2_dom"/>
</dbReference>
<dbReference type="PRINTS" id="PR00390">
    <property type="entry name" value="PHPHLIPASEC"/>
</dbReference>
<dbReference type="Pfam" id="PF09279">
    <property type="entry name" value="EF-hand_like"/>
    <property type="match status" value="1"/>
</dbReference>
<evidence type="ECO:0000256" key="5">
    <source>
        <dbReference type="ARBA" id="ARBA00023098"/>
    </source>
</evidence>
<dbReference type="InterPro" id="IPR001711">
    <property type="entry name" value="PLipase_C_Pinositol-sp_Y"/>
</dbReference>
<dbReference type="CDD" id="cd00275">
    <property type="entry name" value="C2_PLC_like"/>
    <property type="match status" value="1"/>
</dbReference>
<dbReference type="InterPro" id="IPR015359">
    <property type="entry name" value="PLC_EF-hand-like"/>
</dbReference>
<dbReference type="EMBL" id="JASNQZ010000015">
    <property type="protein sequence ID" value="KAL0945843.1"/>
    <property type="molecule type" value="Genomic_DNA"/>
</dbReference>
<dbReference type="InterPro" id="IPR011993">
    <property type="entry name" value="PH-like_dom_sf"/>
</dbReference>
<dbReference type="Gene3D" id="3.20.20.190">
    <property type="entry name" value="Phosphatidylinositol (PI) phosphodiesterase"/>
    <property type="match status" value="1"/>
</dbReference>
<dbReference type="InterPro" id="IPR011992">
    <property type="entry name" value="EF-hand-dom_pair"/>
</dbReference>
<evidence type="ECO:0000256" key="1">
    <source>
        <dbReference type="ARBA" id="ARBA00001913"/>
    </source>
</evidence>
<feature type="compositionally biased region" description="Low complexity" evidence="8">
    <location>
        <begin position="536"/>
        <end position="546"/>
    </location>
</feature>
<dbReference type="SUPFAM" id="SSF51695">
    <property type="entry name" value="PLC-like phosphodiesterases"/>
    <property type="match status" value="1"/>
</dbReference>
<dbReference type="Pfam" id="PF00168">
    <property type="entry name" value="C2"/>
    <property type="match status" value="1"/>
</dbReference>
<dbReference type="InterPro" id="IPR002048">
    <property type="entry name" value="EF_hand_dom"/>
</dbReference>
<evidence type="ECO:0000256" key="7">
    <source>
        <dbReference type="RuleBase" id="RU361133"/>
    </source>
</evidence>
<feature type="region of interest" description="Disordered" evidence="8">
    <location>
        <begin position="531"/>
        <end position="554"/>
    </location>
</feature>
<dbReference type="Gene3D" id="1.10.238.10">
    <property type="entry name" value="EF-hand"/>
    <property type="match status" value="2"/>
</dbReference>
<dbReference type="PROSITE" id="PS50007">
    <property type="entry name" value="PIPLC_X_DOMAIN"/>
    <property type="match status" value="1"/>
</dbReference>
<name>A0ABR3IRC2_9AGAR</name>
<feature type="compositionally biased region" description="Low complexity" evidence="8">
    <location>
        <begin position="487"/>
        <end position="497"/>
    </location>
</feature>
<feature type="domain" description="PI-PLC Y-box" evidence="10">
    <location>
        <begin position="560"/>
        <end position="678"/>
    </location>
</feature>
<dbReference type="InterPro" id="IPR035892">
    <property type="entry name" value="C2_domain_sf"/>
</dbReference>
<reference evidence="13" key="1">
    <citation type="submission" date="2024-06" db="EMBL/GenBank/DDBJ databases">
        <title>Multi-omics analyses provide insights into the biosynthesis of the anticancer antibiotic pleurotin in Hohenbuehelia grisea.</title>
        <authorList>
            <person name="Weaver J.A."/>
            <person name="Alberti F."/>
        </authorList>
    </citation>
    <scope>NUCLEOTIDE SEQUENCE [LARGE SCALE GENOMIC DNA]</scope>
    <source>
        <strain evidence="13">T-177</strain>
    </source>
</reference>
<comment type="cofactor">
    <cofactor evidence="1">
        <name>Ca(2+)</name>
        <dbReference type="ChEBI" id="CHEBI:29108"/>
    </cofactor>
</comment>
<dbReference type="PROSITE" id="PS50004">
    <property type="entry name" value="C2"/>
    <property type="match status" value="1"/>
</dbReference>
<dbReference type="InterPro" id="IPR000909">
    <property type="entry name" value="PLipase_C_PInositol-sp_X_dom"/>
</dbReference>
<dbReference type="EC" id="3.1.4.11" evidence="2 7"/>
<dbReference type="CDD" id="cd16207">
    <property type="entry name" value="EFh_ScPlc1p_like"/>
    <property type="match status" value="1"/>
</dbReference>
<evidence type="ECO:0000313" key="13">
    <source>
        <dbReference type="Proteomes" id="UP001556367"/>
    </source>
</evidence>